<comment type="caution">
    <text evidence="2">The sequence shown here is derived from an EMBL/GenBank/DDBJ whole genome shotgun (WGS) entry which is preliminary data.</text>
</comment>
<evidence type="ECO:0000256" key="1">
    <source>
        <dbReference type="SAM" id="MobiDB-lite"/>
    </source>
</evidence>
<proteinExistence type="predicted"/>
<name>A0ABU6QTI3_9FABA</name>
<feature type="compositionally biased region" description="Low complexity" evidence="1">
    <location>
        <begin position="8"/>
        <end position="23"/>
    </location>
</feature>
<feature type="compositionally biased region" description="Acidic residues" evidence="1">
    <location>
        <begin position="67"/>
        <end position="76"/>
    </location>
</feature>
<evidence type="ECO:0000313" key="2">
    <source>
        <dbReference type="EMBL" id="MED6115193.1"/>
    </source>
</evidence>
<evidence type="ECO:0000313" key="3">
    <source>
        <dbReference type="Proteomes" id="UP001341840"/>
    </source>
</evidence>
<dbReference type="EMBL" id="JASCZI010001570">
    <property type="protein sequence ID" value="MED6115193.1"/>
    <property type="molecule type" value="Genomic_DNA"/>
</dbReference>
<organism evidence="2 3">
    <name type="scientific">Stylosanthes scabra</name>
    <dbReference type="NCBI Taxonomy" id="79078"/>
    <lineage>
        <taxon>Eukaryota</taxon>
        <taxon>Viridiplantae</taxon>
        <taxon>Streptophyta</taxon>
        <taxon>Embryophyta</taxon>
        <taxon>Tracheophyta</taxon>
        <taxon>Spermatophyta</taxon>
        <taxon>Magnoliopsida</taxon>
        <taxon>eudicotyledons</taxon>
        <taxon>Gunneridae</taxon>
        <taxon>Pentapetalae</taxon>
        <taxon>rosids</taxon>
        <taxon>fabids</taxon>
        <taxon>Fabales</taxon>
        <taxon>Fabaceae</taxon>
        <taxon>Papilionoideae</taxon>
        <taxon>50 kb inversion clade</taxon>
        <taxon>dalbergioids sensu lato</taxon>
        <taxon>Dalbergieae</taxon>
        <taxon>Pterocarpus clade</taxon>
        <taxon>Stylosanthes</taxon>
    </lineage>
</organism>
<accession>A0ABU6QTI3</accession>
<gene>
    <name evidence="2" type="ORF">PIB30_087906</name>
</gene>
<protein>
    <submittedName>
        <fullName evidence="2">Uncharacterized protein</fullName>
    </submittedName>
</protein>
<dbReference type="Proteomes" id="UP001341840">
    <property type="component" value="Unassembled WGS sequence"/>
</dbReference>
<feature type="compositionally biased region" description="Basic residues" evidence="1">
    <location>
        <begin position="24"/>
        <end position="34"/>
    </location>
</feature>
<reference evidence="2 3" key="1">
    <citation type="journal article" date="2023" name="Plants (Basel)">
        <title>Bridging the Gap: Combining Genomics and Transcriptomics Approaches to Understand Stylosanthes scabra, an Orphan Legume from the Brazilian Caatinga.</title>
        <authorList>
            <person name="Ferreira-Neto J.R.C."/>
            <person name="da Silva M.D."/>
            <person name="Binneck E."/>
            <person name="de Melo N.F."/>
            <person name="da Silva R.H."/>
            <person name="de Melo A.L.T.M."/>
            <person name="Pandolfi V."/>
            <person name="Bustamante F.O."/>
            <person name="Brasileiro-Vidal A.C."/>
            <person name="Benko-Iseppon A.M."/>
        </authorList>
    </citation>
    <scope>NUCLEOTIDE SEQUENCE [LARGE SCALE GENOMIC DNA]</scope>
    <source>
        <tissue evidence="2">Leaves</tissue>
    </source>
</reference>
<keyword evidence="3" id="KW-1185">Reference proteome</keyword>
<sequence length="145" mass="16296">MCQISGAPSENVSHPESSSSSGSRARHSKIRPFRPPRDKAYSAPSASVENCHPPNRCPNHRNQPEVDNTDTENDDYISDADEMASFDDHIDNLFGNHDAEQQNKGKKKARHRLVGCRTDISFGRGSRRSKKEDYFAKVGKVLERQ</sequence>
<feature type="region of interest" description="Disordered" evidence="1">
    <location>
        <begin position="1"/>
        <end position="76"/>
    </location>
</feature>